<reference evidence="2 3" key="1">
    <citation type="submission" date="2016-02" db="EMBL/GenBank/DDBJ databases">
        <title>Genome sequence of Halalkalicoccus paucihalophilus DSM 24557.</title>
        <authorList>
            <person name="Poehlein A."/>
            <person name="Daniel R."/>
        </authorList>
    </citation>
    <scope>NUCLEOTIDE SEQUENCE [LARGE SCALE GENOMIC DNA]</scope>
    <source>
        <strain evidence="2 3">DSM 24557</strain>
    </source>
</reference>
<organism evidence="2 3">
    <name type="scientific">Halalkalicoccus paucihalophilus</name>
    <dbReference type="NCBI Taxonomy" id="1008153"/>
    <lineage>
        <taxon>Archaea</taxon>
        <taxon>Methanobacteriati</taxon>
        <taxon>Methanobacteriota</taxon>
        <taxon>Stenosarchaea group</taxon>
        <taxon>Halobacteria</taxon>
        <taxon>Halobacteriales</taxon>
        <taxon>Halococcaceae</taxon>
        <taxon>Halalkalicoccus</taxon>
    </lineage>
</organism>
<dbReference type="InterPro" id="IPR032466">
    <property type="entry name" value="Metal_Hydrolase"/>
</dbReference>
<proteinExistence type="predicted"/>
<dbReference type="AlphaFoldDB" id="A0A151AG23"/>
<feature type="domain" description="Amidohydrolase 3" evidence="1">
    <location>
        <begin position="53"/>
        <end position="505"/>
    </location>
</feature>
<comment type="caution">
    <text evidence="2">The sequence shown here is derived from an EMBL/GenBank/DDBJ whole genome shotgun (WGS) entry which is preliminary data.</text>
</comment>
<dbReference type="OrthoDB" id="8791at2157"/>
<dbReference type="PANTHER" id="PTHR22642">
    <property type="entry name" value="IMIDAZOLONEPROPIONASE"/>
    <property type="match status" value="1"/>
</dbReference>
<dbReference type="CDD" id="cd01300">
    <property type="entry name" value="YtcJ_like"/>
    <property type="match status" value="1"/>
</dbReference>
<dbReference type="RefSeq" id="WP_066381344.1">
    <property type="nucleotide sequence ID" value="NZ_LTAZ01000004.1"/>
</dbReference>
<keyword evidence="3" id="KW-1185">Reference proteome</keyword>
<dbReference type="PATRIC" id="fig|1008153.3.peg.1673"/>
<dbReference type="EMBL" id="LTAZ01000004">
    <property type="protein sequence ID" value="KYH26550.1"/>
    <property type="molecule type" value="Genomic_DNA"/>
</dbReference>
<sequence>MTRAADLILRNAEIHTLADPDRVHEALAVRDGRIVRIGKTYEIDFLEGVETHVIDCEGRVVLPGFVDAHTHMETLGRYLVHADLSGASGPEECIERLRESDDNGGENEGWVLGFGYDESGWRDSEYLTSEDLDRVSDERPVAAFREDMHVASLNTVARERYEGEMPEADVQGDGVIVEAAVDTIYEAIKPDPDETRALLVAAQEFANARGVTSVHDMVRNSHAPRVYRELDSEGTLSIRVRINYWSDHFEAVSEAGLRTNHGSEFVETGAIKTYTDGSFGGRTAKLTEPYAGSDDETGQWVVTLDELRGLVGRADEEGFQLSAHAIGDAAIEEVLDTFETTTDPGGARHRIEHAELLSESAIERFADSGVVASVQPNFLKWAGENGLYADRLGDERRSQTNRYRDLLDAGANLAFGSDCMPLDPLLGIHHAVNAPAPDQRLSITEALRAYTSGAAYAGFDEERLGTVEAGKVADLVVLSESPWESLNAIREIDVVMTLVDGEVVYDARD</sequence>
<dbReference type="Gene3D" id="2.30.40.10">
    <property type="entry name" value="Urease, subunit C, domain 1"/>
    <property type="match status" value="1"/>
</dbReference>
<accession>A0A151AG23</accession>
<gene>
    <name evidence="2" type="primary">hutI_2</name>
    <name evidence="2" type="ORF">HAPAU_16490</name>
</gene>
<dbReference type="Proteomes" id="UP000075321">
    <property type="component" value="Unassembled WGS sequence"/>
</dbReference>
<evidence type="ECO:0000313" key="2">
    <source>
        <dbReference type="EMBL" id="KYH26550.1"/>
    </source>
</evidence>
<evidence type="ECO:0000313" key="3">
    <source>
        <dbReference type="Proteomes" id="UP000075321"/>
    </source>
</evidence>
<dbReference type="PANTHER" id="PTHR22642:SF2">
    <property type="entry name" value="PROTEIN LONG AFTER FAR-RED 3"/>
    <property type="match status" value="1"/>
</dbReference>
<evidence type="ECO:0000259" key="1">
    <source>
        <dbReference type="Pfam" id="PF07969"/>
    </source>
</evidence>
<dbReference type="SUPFAM" id="SSF51556">
    <property type="entry name" value="Metallo-dependent hydrolases"/>
    <property type="match status" value="1"/>
</dbReference>
<dbReference type="GO" id="GO:0050480">
    <property type="term" value="F:imidazolonepropionase activity"/>
    <property type="evidence" value="ECO:0007669"/>
    <property type="project" value="UniProtKB-EC"/>
</dbReference>
<dbReference type="Gene3D" id="3.20.20.140">
    <property type="entry name" value="Metal-dependent hydrolases"/>
    <property type="match status" value="1"/>
</dbReference>
<name>A0A151AG23_9EURY</name>
<dbReference type="InterPro" id="IPR033932">
    <property type="entry name" value="YtcJ-like"/>
</dbReference>
<dbReference type="EC" id="3.5.2.7" evidence="2"/>
<dbReference type="InterPro" id="IPR011059">
    <property type="entry name" value="Metal-dep_hydrolase_composite"/>
</dbReference>
<dbReference type="Pfam" id="PF07969">
    <property type="entry name" value="Amidohydro_3"/>
    <property type="match status" value="1"/>
</dbReference>
<keyword evidence="2" id="KW-0378">Hydrolase</keyword>
<dbReference type="Gene3D" id="3.10.310.70">
    <property type="match status" value="1"/>
</dbReference>
<dbReference type="InterPro" id="IPR013108">
    <property type="entry name" value="Amidohydro_3"/>
</dbReference>
<protein>
    <submittedName>
        <fullName evidence="2">Imidazolonepropionase</fullName>
        <ecNumber evidence="2">3.5.2.7</ecNumber>
    </submittedName>
</protein>
<dbReference type="SUPFAM" id="SSF51338">
    <property type="entry name" value="Composite domain of metallo-dependent hydrolases"/>
    <property type="match status" value="1"/>
</dbReference>